<dbReference type="PANTHER" id="PTHR34853:SF1">
    <property type="entry name" value="LIPASE 5"/>
    <property type="match status" value="1"/>
</dbReference>
<evidence type="ECO:0000313" key="1">
    <source>
        <dbReference type="EMBL" id="SDT15386.1"/>
    </source>
</evidence>
<dbReference type="RefSeq" id="WP_083364711.1">
    <property type="nucleotide sequence ID" value="NZ_LT629742.1"/>
</dbReference>
<dbReference type="GO" id="GO:0004806">
    <property type="term" value="F:triacylglycerol lipase activity"/>
    <property type="evidence" value="ECO:0007669"/>
    <property type="project" value="InterPro"/>
</dbReference>
<dbReference type="Gene3D" id="3.40.50.1820">
    <property type="entry name" value="alpha/beta hydrolase"/>
    <property type="match status" value="2"/>
</dbReference>
<dbReference type="InterPro" id="IPR029058">
    <property type="entry name" value="AB_hydrolase_fold"/>
</dbReference>
<gene>
    <name evidence="1" type="ORF">SAMN04489834_2951</name>
</gene>
<dbReference type="Pfam" id="PF03583">
    <property type="entry name" value="LIP"/>
    <property type="match status" value="1"/>
</dbReference>
<dbReference type="Proteomes" id="UP000181956">
    <property type="component" value="Chromosome I"/>
</dbReference>
<dbReference type="InterPro" id="IPR005152">
    <property type="entry name" value="Lipase_secreted"/>
</dbReference>
<dbReference type="OrthoDB" id="9798122at2"/>
<reference evidence="2" key="1">
    <citation type="submission" date="2016-10" db="EMBL/GenBank/DDBJ databases">
        <authorList>
            <person name="Varghese N."/>
            <person name="Submissions S."/>
        </authorList>
    </citation>
    <scope>NUCLEOTIDE SEQUENCE [LARGE SCALE GENOMIC DNA]</scope>
    <source>
        <strain evidence="2">DSM 21772</strain>
    </source>
</reference>
<dbReference type="GO" id="GO:0016042">
    <property type="term" value="P:lipid catabolic process"/>
    <property type="evidence" value="ECO:0007669"/>
    <property type="project" value="InterPro"/>
</dbReference>
<dbReference type="STRING" id="412690.SAMN04489834_2951"/>
<keyword evidence="2" id="KW-1185">Reference proteome</keyword>
<dbReference type="PIRSF" id="PIRSF029171">
    <property type="entry name" value="Esterase_LipA"/>
    <property type="match status" value="1"/>
</dbReference>
<evidence type="ECO:0000313" key="2">
    <source>
        <dbReference type="Proteomes" id="UP000181956"/>
    </source>
</evidence>
<name>A0A1H1Y308_9MICO</name>
<accession>A0A1H1Y308</accession>
<dbReference type="EMBL" id="LT629742">
    <property type="protein sequence ID" value="SDT15386.1"/>
    <property type="molecule type" value="Genomic_DNA"/>
</dbReference>
<protein>
    <submittedName>
        <fullName evidence="1">Secretory lipase</fullName>
    </submittedName>
</protein>
<dbReference type="SUPFAM" id="SSF53474">
    <property type="entry name" value="alpha/beta-Hydrolases"/>
    <property type="match status" value="1"/>
</dbReference>
<sequence length="409" mass="41755">MTPAAREPRLLLRVLLLTVVAGLLLAFVSDAATLVRRLEAGAAEQRGEQAFYDHPATVGSAAPGTLVRSEELASAPDGMRGWRVLYHSTDRAGADILVSGIIAAPDTASPPAGRTVVAWGHPTTGTAARCAPSSGIDPFDVIEGLRDLVHAGYVVAATDYSGMGSAGPASFLIGTTEGHNVLDSARAARQLAAAGASDRLALWGHSQGGHAALFAAQLAASYAPELRLQAVAVAAPATELGGLLNADIGDVSGVTIGAYAFDAYSSAYAASQPALRLDAILTPAGVAALPKMAALCLLGQNSALHVIARPLIGGFVAHDPTTMEPWASLLAENTPGAAAMPVPLFVAQGASDTLVRPALTAEFVTAQRALGADVESIVIPDTGHALVALRAMPRLMEWLAQNAAPTALR</sequence>
<dbReference type="PANTHER" id="PTHR34853">
    <property type="match status" value="1"/>
</dbReference>
<organism evidence="1 2">
    <name type="scientific">Microterricola viridarii</name>
    <dbReference type="NCBI Taxonomy" id="412690"/>
    <lineage>
        <taxon>Bacteria</taxon>
        <taxon>Bacillati</taxon>
        <taxon>Actinomycetota</taxon>
        <taxon>Actinomycetes</taxon>
        <taxon>Micrococcales</taxon>
        <taxon>Microbacteriaceae</taxon>
        <taxon>Microterricola</taxon>
    </lineage>
</organism>
<proteinExistence type="predicted"/>
<dbReference type="AlphaFoldDB" id="A0A1H1Y308"/>